<dbReference type="NCBIfam" id="TIGR02240">
    <property type="entry name" value="PHA_depoly_arom"/>
    <property type="match status" value="1"/>
</dbReference>
<dbReference type="PANTHER" id="PTHR43433:SF5">
    <property type="entry name" value="AB HYDROLASE-1 DOMAIN-CONTAINING PROTEIN"/>
    <property type="match status" value="1"/>
</dbReference>
<evidence type="ECO:0000259" key="1">
    <source>
        <dbReference type="Pfam" id="PF00561"/>
    </source>
</evidence>
<dbReference type="InterPro" id="IPR000073">
    <property type="entry name" value="AB_hydrolase_1"/>
</dbReference>
<dbReference type="Proteomes" id="UP001219349">
    <property type="component" value="Chromosome"/>
</dbReference>
<proteinExistence type="predicted"/>
<accession>A0ABY7SIQ1</accession>
<dbReference type="Gene3D" id="3.40.50.1820">
    <property type="entry name" value="alpha/beta hydrolase"/>
    <property type="match status" value="1"/>
</dbReference>
<evidence type="ECO:0000313" key="3">
    <source>
        <dbReference type="Proteomes" id="UP001219349"/>
    </source>
</evidence>
<protein>
    <submittedName>
        <fullName evidence="2">Poly(3-hydroxyalkanoate) depolymerase</fullName>
    </submittedName>
</protein>
<sequence>MKIEPQIVSAMGQDWNVAVLGDDDADRTLLLCNGIGASLDTVGPFVRHFKRTRLVVFDVPGVGGSPTPVLPYRFANLSRMLARVLDQLGIGKVDVFGVSWGGALAQQFVHDHQPRCRSMTLAATTAGAIMVPGRLGVIKKMATPKRYTDPDYLFSIAKDIYGGGIAFEQELLKEHTLAMQAGDTRGYIYQLLAASGWTSYLWLRQIRIPALILMGRDDPLVPPVNGRILARRLPNATLETVDCGHLFMLTQAERIADRVEAFIHGDTMQEDAKAVG</sequence>
<name>A0ABY7SIQ1_9RHOB</name>
<reference evidence="2 3" key="1">
    <citation type="submission" date="2021-01" db="EMBL/GenBank/DDBJ databases">
        <title>Biogeographic distribution of Paracoccus.</title>
        <authorList>
            <person name="Hollensteiner J."/>
            <person name="Leineberger J."/>
            <person name="Brinkhoff T."/>
            <person name="Daniel R."/>
        </authorList>
    </citation>
    <scope>NUCLEOTIDE SEQUENCE [LARGE SCALE GENOMIC DNA]</scope>
    <source>
        <strain evidence="2 3">KCTC 22803</strain>
    </source>
</reference>
<dbReference type="InterPro" id="IPR050471">
    <property type="entry name" value="AB_hydrolase"/>
</dbReference>
<dbReference type="PRINTS" id="PR00111">
    <property type="entry name" value="ABHYDROLASE"/>
</dbReference>
<dbReference type="InterPro" id="IPR011942">
    <property type="entry name" value="PHA_depoly_arom"/>
</dbReference>
<dbReference type="SUPFAM" id="SSF53474">
    <property type="entry name" value="alpha/beta-Hydrolases"/>
    <property type="match status" value="1"/>
</dbReference>
<dbReference type="RefSeq" id="WP_271885152.1">
    <property type="nucleotide sequence ID" value="NZ_CP067136.1"/>
</dbReference>
<evidence type="ECO:0000313" key="2">
    <source>
        <dbReference type="EMBL" id="WCR05902.1"/>
    </source>
</evidence>
<feature type="domain" description="AB hydrolase-1" evidence="1">
    <location>
        <begin position="28"/>
        <end position="124"/>
    </location>
</feature>
<organism evidence="2 3">
    <name type="scientific">Paracoccus fistulariae</name>
    <dbReference type="NCBI Taxonomy" id="658446"/>
    <lineage>
        <taxon>Bacteria</taxon>
        <taxon>Pseudomonadati</taxon>
        <taxon>Pseudomonadota</taxon>
        <taxon>Alphaproteobacteria</taxon>
        <taxon>Rhodobacterales</taxon>
        <taxon>Paracoccaceae</taxon>
        <taxon>Paracoccus</taxon>
    </lineage>
</organism>
<gene>
    <name evidence="2" type="primary">phaZ</name>
    <name evidence="2" type="ORF">JHX87_10200</name>
</gene>
<dbReference type="PANTHER" id="PTHR43433">
    <property type="entry name" value="HYDROLASE, ALPHA/BETA FOLD FAMILY PROTEIN"/>
    <property type="match status" value="1"/>
</dbReference>
<dbReference type="EMBL" id="CP067136">
    <property type="protein sequence ID" value="WCR05902.1"/>
    <property type="molecule type" value="Genomic_DNA"/>
</dbReference>
<feature type="domain" description="AB hydrolase-1" evidence="1">
    <location>
        <begin position="181"/>
        <end position="250"/>
    </location>
</feature>
<dbReference type="InterPro" id="IPR029058">
    <property type="entry name" value="AB_hydrolase_fold"/>
</dbReference>
<dbReference type="Pfam" id="PF00561">
    <property type="entry name" value="Abhydrolase_1"/>
    <property type="match status" value="2"/>
</dbReference>
<keyword evidence="3" id="KW-1185">Reference proteome</keyword>